<gene>
    <name evidence="1" type="ORF">J2787_000802</name>
</gene>
<comment type="caution">
    <text evidence="1">The sequence shown here is derived from an EMBL/GenBank/DDBJ whole genome shotgun (WGS) entry which is preliminary data.</text>
</comment>
<reference evidence="1" key="1">
    <citation type="submission" date="2023-07" db="EMBL/GenBank/DDBJ databases">
        <title>Sorghum-associated microbial communities from plants grown in Nebraska, USA.</title>
        <authorList>
            <person name="Schachtman D."/>
        </authorList>
    </citation>
    <scope>NUCLEOTIDE SEQUENCE</scope>
    <source>
        <strain evidence="1">DS2360</strain>
    </source>
</reference>
<dbReference type="Proteomes" id="UP001184861">
    <property type="component" value="Unassembled WGS sequence"/>
</dbReference>
<dbReference type="RefSeq" id="WP_309944829.1">
    <property type="nucleotide sequence ID" value="NZ_JAVDQY010000001.1"/>
</dbReference>
<evidence type="ECO:0000313" key="2">
    <source>
        <dbReference type="Proteomes" id="UP001184861"/>
    </source>
</evidence>
<dbReference type="AlphaFoldDB" id="A0AAE3Y7G9"/>
<proteinExistence type="predicted"/>
<accession>A0AAE3Y7G9</accession>
<sequence>MDQLIRQLITEIILENSKVISIAVKSRNKFEGWLKFELASKLEEQGFTDVFVETSYEMRKDRYDLSFSKENDFYCVELKTPNTSWDIAGVKSCKKPITKNFDSIILDTKKLNSNFGLVAFVLFPIPKDCDKWHSYFYRIKQSCDLQIDIEKNCNRVNINFDKTDNSCDLIVCSYFSKIYNNLF</sequence>
<evidence type="ECO:0000313" key="1">
    <source>
        <dbReference type="EMBL" id="MDR6525432.1"/>
    </source>
</evidence>
<dbReference type="EMBL" id="JAVDQY010000001">
    <property type="protein sequence ID" value="MDR6525432.1"/>
    <property type="molecule type" value="Genomic_DNA"/>
</dbReference>
<name>A0AAE3Y7G9_9FLAO</name>
<protein>
    <submittedName>
        <fullName evidence="1">Uncharacterized protein</fullName>
    </submittedName>
</protein>
<organism evidence="1 2">
    <name type="scientific">Chryseobacterium rhizosphaerae</name>
    <dbReference type="NCBI Taxonomy" id="395937"/>
    <lineage>
        <taxon>Bacteria</taxon>
        <taxon>Pseudomonadati</taxon>
        <taxon>Bacteroidota</taxon>
        <taxon>Flavobacteriia</taxon>
        <taxon>Flavobacteriales</taxon>
        <taxon>Weeksellaceae</taxon>
        <taxon>Chryseobacterium group</taxon>
        <taxon>Chryseobacterium</taxon>
    </lineage>
</organism>